<sequence length="504" mass="57654">MEKDSTIGNEGTIQDASAMDIDDEVRSHEEELAEMVINGDDLPDRQQIGKEKLERVIAILIDKSVPNDWRSMAVAYDYTFDDAIRLHESYVNCIDVINNLDDLFEEICKVGDPLISTQRCFQILLNRISYLSGISVRRSMQAAVNKLIKCKSMEALKAWFHEDLYNPKAIMTIAYALVHKSPKVYSFGTACDMIAITPFCTGLGGVYPLIAGKFDLPSCIKIHIVLFEDLRHQPHWYQPGPSAVPLDHLRDLYHNAIEVDNGFKIKSVYGRPTQLDPKIEAIFSRYRNGVQVDLASLPEPLQLTAWAHRYDEGMMVYEWIDAVFNEAMPVASLVTDCKIKTVAFLVERDCGLWQWGDSVNNAELYECRTLQDFRRWCFQHLIMARGIWAKMFALLTPGLDDNHSSLTTMWLNCLTVPFLGEFYSFFLALATFHSWHDGSFKAEYIITELMGTVQTWWLPCDDSELPMSMDAVVERIQSMNRAYVTLEVPPRITEADILRERVTN</sequence>
<name>A0A642UPP5_DIURU</name>
<proteinExistence type="predicted"/>
<gene>
    <name evidence="2" type="ORF">DIURU_002570</name>
</gene>
<comment type="caution">
    <text evidence="2">The sequence shown here is derived from an EMBL/GenBank/DDBJ whole genome shotgun (WGS) entry which is preliminary data.</text>
</comment>
<accession>A0A642UPP5</accession>
<reference evidence="2 3" key="1">
    <citation type="submission" date="2019-07" db="EMBL/GenBank/DDBJ databases">
        <title>Genome assembly of two rare yeast pathogens: Diutina rugosa and Trichomonascus ciferrii.</title>
        <authorList>
            <person name="Mixao V."/>
            <person name="Saus E."/>
            <person name="Hansen A."/>
            <person name="Lass-Flor C."/>
            <person name="Gabaldon T."/>
        </authorList>
    </citation>
    <scope>NUCLEOTIDE SEQUENCE [LARGE SCALE GENOMIC DNA]</scope>
    <source>
        <strain evidence="2 3">CBS 613</strain>
    </source>
</reference>
<dbReference type="GeneID" id="54781221"/>
<evidence type="ECO:0000313" key="3">
    <source>
        <dbReference type="Proteomes" id="UP000449547"/>
    </source>
</evidence>
<feature type="region of interest" description="Disordered" evidence="1">
    <location>
        <begin position="1"/>
        <end position="20"/>
    </location>
</feature>
<evidence type="ECO:0000256" key="1">
    <source>
        <dbReference type="SAM" id="MobiDB-lite"/>
    </source>
</evidence>
<dbReference type="VEuPathDB" id="FungiDB:DIURU_002570"/>
<protein>
    <submittedName>
        <fullName evidence="2">Uncharacterized protein</fullName>
    </submittedName>
</protein>
<evidence type="ECO:0000313" key="2">
    <source>
        <dbReference type="EMBL" id="KAA8903060.1"/>
    </source>
</evidence>
<dbReference type="EMBL" id="SWFT01000073">
    <property type="protein sequence ID" value="KAA8903060.1"/>
    <property type="molecule type" value="Genomic_DNA"/>
</dbReference>
<feature type="compositionally biased region" description="Polar residues" evidence="1">
    <location>
        <begin position="1"/>
        <end position="15"/>
    </location>
</feature>
<dbReference type="AlphaFoldDB" id="A0A642UPP5"/>
<keyword evidence="3" id="KW-1185">Reference proteome</keyword>
<organism evidence="2 3">
    <name type="scientific">Diutina rugosa</name>
    <name type="common">Yeast</name>
    <name type="synonym">Candida rugosa</name>
    <dbReference type="NCBI Taxonomy" id="5481"/>
    <lineage>
        <taxon>Eukaryota</taxon>
        <taxon>Fungi</taxon>
        <taxon>Dikarya</taxon>
        <taxon>Ascomycota</taxon>
        <taxon>Saccharomycotina</taxon>
        <taxon>Pichiomycetes</taxon>
        <taxon>Debaryomycetaceae</taxon>
        <taxon>Diutina</taxon>
    </lineage>
</organism>
<dbReference type="RefSeq" id="XP_034012632.1">
    <property type="nucleotide sequence ID" value="XM_034155236.1"/>
</dbReference>
<dbReference type="Proteomes" id="UP000449547">
    <property type="component" value="Unassembled WGS sequence"/>
</dbReference>